<evidence type="ECO:0000313" key="1">
    <source>
        <dbReference type="EnsemblPlants" id="AET1Gv20578300.6"/>
    </source>
</evidence>
<reference evidence="2" key="1">
    <citation type="journal article" date="2014" name="Science">
        <title>Ancient hybridizations among the ancestral genomes of bread wheat.</title>
        <authorList>
            <consortium name="International Wheat Genome Sequencing Consortium,"/>
            <person name="Marcussen T."/>
            <person name="Sandve S.R."/>
            <person name="Heier L."/>
            <person name="Spannagl M."/>
            <person name="Pfeifer M."/>
            <person name="Jakobsen K.S."/>
            <person name="Wulff B.B."/>
            <person name="Steuernagel B."/>
            <person name="Mayer K.F."/>
            <person name="Olsen O.A."/>
        </authorList>
    </citation>
    <scope>NUCLEOTIDE SEQUENCE [LARGE SCALE GENOMIC DNA]</scope>
    <source>
        <strain evidence="2">cv. AL8/78</strain>
    </source>
</reference>
<protein>
    <submittedName>
        <fullName evidence="1">Uncharacterized protein</fullName>
    </submittedName>
</protein>
<sequence>KLLEPFFTVVLEIPLPITWYRELYHSDVNKLC</sequence>
<dbReference type="Proteomes" id="UP000015105">
    <property type="component" value="Chromosome 1D"/>
</dbReference>
<accession>A0A452YZ12</accession>
<proteinExistence type="predicted"/>
<organism evidence="1 2">
    <name type="scientific">Aegilops tauschii subsp. strangulata</name>
    <name type="common">Goatgrass</name>
    <dbReference type="NCBI Taxonomy" id="200361"/>
    <lineage>
        <taxon>Eukaryota</taxon>
        <taxon>Viridiplantae</taxon>
        <taxon>Streptophyta</taxon>
        <taxon>Embryophyta</taxon>
        <taxon>Tracheophyta</taxon>
        <taxon>Spermatophyta</taxon>
        <taxon>Magnoliopsida</taxon>
        <taxon>Liliopsida</taxon>
        <taxon>Poales</taxon>
        <taxon>Poaceae</taxon>
        <taxon>BOP clade</taxon>
        <taxon>Pooideae</taxon>
        <taxon>Triticodae</taxon>
        <taxon>Triticeae</taxon>
        <taxon>Triticinae</taxon>
        <taxon>Aegilops</taxon>
    </lineage>
</organism>
<evidence type="ECO:0000313" key="2">
    <source>
        <dbReference type="Proteomes" id="UP000015105"/>
    </source>
</evidence>
<dbReference type="AlphaFoldDB" id="A0A452YZ12"/>
<reference evidence="1" key="4">
    <citation type="submission" date="2019-03" db="UniProtKB">
        <authorList>
            <consortium name="EnsemblPlants"/>
        </authorList>
    </citation>
    <scope>IDENTIFICATION</scope>
</reference>
<reference evidence="1" key="5">
    <citation type="journal article" date="2021" name="G3 (Bethesda)">
        <title>Aegilops tauschii genome assembly Aet v5.0 features greater sequence contiguity and improved annotation.</title>
        <authorList>
            <person name="Wang L."/>
            <person name="Zhu T."/>
            <person name="Rodriguez J.C."/>
            <person name="Deal K.R."/>
            <person name="Dubcovsky J."/>
            <person name="McGuire P.E."/>
            <person name="Lux T."/>
            <person name="Spannagl M."/>
            <person name="Mayer K.F.X."/>
            <person name="Baldrich P."/>
            <person name="Meyers B.C."/>
            <person name="Huo N."/>
            <person name="Gu Y.Q."/>
            <person name="Zhou H."/>
            <person name="Devos K.M."/>
            <person name="Bennetzen J.L."/>
            <person name="Unver T."/>
            <person name="Budak H."/>
            <person name="Gulick P.J."/>
            <person name="Galiba G."/>
            <person name="Kalapos B."/>
            <person name="Nelson D.R."/>
            <person name="Li P."/>
            <person name="You F.M."/>
            <person name="Luo M.C."/>
            <person name="Dvorak J."/>
        </authorList>
    </citation>
    <scope>NUCLEOTIDE SEQUENCE [LARGE SCALE GENOMIC DNA]</scope>
    <source>
        <strain evidence="1">cv. AL8/78</strain>
    </source>
</reference>
<dbReference type="Gramene" id="AET1Gv20578300.6">
    <property type="protein sequence ID" value="AET1Gv20578300.6"/>
    <property type="gene ID" value="AET1Gv20578300"/>
</dbReference>
<reference evidence="1" key="3">
    <citation type="journal article" date="2017" name="Nature">
        <title>Genome sequence of the progenitor of the wheat D genome Aegilops tauschii.</title>
        <authorList>
            <person name="Luo M.C."/>
            <person name="Gu Y.Q."/>
            <person name="Puiu D."/>
            <person name="Wang H."/>
            <person name="Twardziok S.O."/>
            <person name="Deal K.R."/>
            <person name="Huo N."/>
            <person name="Zhu T."/>
            <person name="Wang L."/>
            <person name="Wang Y."/>
            <person name="McGuire P.E."/>
            <person name="Liu S."/>
            <person name="Long H."/>
            <person name="Ramasamy R.K."/>
            <person name="Rodriguez J.C."/>
            <person name="Van S.L."/>
            <person name="Yuan L."/>
            <person name="Wang Z."/>
            <person name="Xia Z."/>
            <person name="Xiao L."/>
            <person name="Anderson O.D."/>
            <person name="Ouyang S."/>
            <person name="Liang Y."/>
            <person name="Zimin A.V."/>
            <person name="Pertea G."/>
            <person name="Qi P."/>
            <person name="Bennetzen J.L."/>
            <person name="Dai X."/>
            <person name="Dawson M.W."/>
            <person name="Muller H.G."/>
            <person name="Kugler K."/>
            <person name="Rivarola-Duarte L."/>
            <person name="Spannagl M."/>
            <person name="Mayer K.F.X."/>
            <person name="Lu F.H."/>
            <person name="Bevan M.W."/>
            <person name="Leroy P."/>
            <person name="Li P."/>
            <person name="You F.M."/>
            <person name="Sun Q."/>
            <person name="Liu Z."/>
            <person name="Lyons E."/>
            <person name="Wicker T."/>
            <person name="Salzberg S.L."/>
            <person name="Devos K.M."/>
            <person name="Dvorak J."/>
        </authorList>
    </citation>
    <scope>NUCLEOTIDE SEQUENCE [LARGE SCALE GENOMIC DNA]</scope>
    <source>
        <strain evidence="1">cv. AL8/78</strain>
    </source>
</reference>
<name>A0A452YZ12_AEGTS</name>
<keyword evidence="2" id="KW-1185">Reference proteome</keyword>
<dbReference type="EnsemblPlants" id="AET1Gv20578300.6">
    <property type="protein sequence ID" value="AET1Gv20578300.6"/>
    <property type="gene ID" value="AET1Gv20578300"/>
</dbReference>
<reference evidence="2" key="2">
    <citation type="journal article" date="2017" name="Nat. Plants">
        <title>The Aegilops tauschii genome reveals multiple impacts of transposons.</title>
        <authorList>
            <person name="Zhao G."/>
            <person name="Zou C."/>
            <person name="Li K."/>
            <person name="Wang K."/>
            <person name="Li T."/>
            <person name="Gao L."/>
            <person name="Zhang X."/>
            <person name="Wang H."/>
            <person name="Yang Z."/>
            <person name="Liu X."/>
            <person name="Jiang W."/>
            <person name="Mao L."/>
            <person name="Kong X."/>
            <person name="Jiao Y."/>
            <person name="Jia J."/>
        </authorList>
    </citation>
    <scope>NUCLEOTIDE SEQUENCE [LARGE SCALE GENOMIC DNA]</scope>
    <source>
        <strain evidence="2">cv. AL8/78</strain>
    </source>
</reference>